<reference evidence="1" key="1">
    <citation type="journal article" date="2020" name="Nature">
        <title>Giant virus diversity and host interactions through global metagenomics.</title>
        <authorList>
            <person name="Schulz F."/>
            <person name="Roux S."/>
            <person name="Paez-Espino D."/>
            <person name="Jungbluth S."/>
            <person name="Walsh D.A."/>
            <person name="Denef V.J."/>
            <person name="McMahon K.D."/>
            <person name="Konstantinidis K.T."/>
            <person name="Eloe-Fadrosh E.A."/>
            <person name="Kyrpides N.C."/>
            <person name="Woyke T."/>
        </authorList>
    </citation>
    <scope>NUCLEOTIDE SEQUENCE</scope>
    <source>
        <strain evidence="1">GVMAG-M-3300009161-36</strain>
    </source>
</reference>
<sequence length="232" mass="26667">MENSDNLNNTSNTSNVNKIDSINYLTLEIMANSETYNKYLKKNNLDHDTVLKKEKRFYRKRITAMAKDIINNNINNNIDSPIDDIITNAFNTFARLCVSHFKFKDTMDTIQGDYKDMVTGNIVNDANLCSDLEFIEYNKNTIDEANKLFMKQVDKKVVTMDNFVIKTSPPQDEMILPKTKDFNLKDPKYKKKDIKRGHSTGAGVKWADTNNIINVKVTKKEKSDIEVSISSE</sequence>
<proteinExistence type="predicted"/>
<dbReference type="AlphaFoldDB" id="A0A6C0F2P9"/>
<accession>A0A6C0F2P9</accession>
<evidence type="ECO:0000313" key="1">
    <source>
        <dbReference type="EMBL" id="QHT33645.1"/>
    </source>
</evidence>
<organism evidence="1">
    <name type="scientific">viral metagenome</name>
    <dbReference type="NCBI Taxonomy" id="1070528"/>
    <lineage>
        <taxon>unclassified sequences</taxon>
        <taxon>metagenomes</taxon>
        <taxon>organismal metagenomes</taxon>
    </lineage>
</organism>
<dbReference type="EMBL" id="MN738970">
    <property type="protein sequence ID" value="QHT33645.1"/>
    <property type="molecule type" value="Genomic_DNA"/>
</dbReference>
<protein>
    <submittedName>
        <fullName evidence="1">Uncharacterized protein</fullName>
    </submittedName>
</protein>
<name>A0A6C0F2P9_9ZZZZ</name>